<sequence>MEDARSVANMAVPSAPYTFRPPSPPFIHIPPTAHGTGGDSIPGLLPSYENVDPQQLTPRDVAIITQNVTHAPTDRASDWSYEQRREAQPLLNFLYLGPNSAARDGEFLRSEGITMVLVARDARMAGMKLMSIENVAQALGIVVHYVDMDGYDNMIGSFSNTLRAVNDHLLAIYHSQAQGRSKDGSLVVEPATFRRGKVLVACETGNDRSAALSAAYIMALFGKDMITTIQFISVQRFCCCFDEDVKRKLQSWEDILRARSQVASQAKIAGHGKRHIDEVMETQGNSDQGDAAVALDHDRFQGRDAFVPFMDM</sequence>
<name>A0ACD3YY08_FUSSC</name>
<accession>A0ACD3YY08</accession>
<reference evidence="1" key="1">
    <citation type="submission" date="2021-11" db="EMBL/GenBank/DDBJ databases">
        <title>Fusarium solani-melongenae Genome sequencing and assembly.</title>
        <authorList>
            <person name="Xie S."/>
            <person name="Huang L."/>
            <person name="Zhang X."/>
        </authorList>
    </citation>
    <scope>NUCLEOTIDE SEQUENCE</scope>
    <source>
        <strain evidence="1">CRI 24-3</strain>
    </source>
</reference>
<evidence type="ECO:0000313" key="2">
    <source>
        <dbReference type="Proteomes" id="UP000830768"/>
    </source>
</evidence>
<organism evidence="1 2">
    <name type="scientific">Fusarium solani subsp. cucurbitae</name>
    <name type="common">Neocosmosporum cucurbitae</name>
    <dbReference type="NCBI Taxonomy" id="2747967"/>
    <lineage>
        <taxon>Eukaryota</taxon>
        <taxon>Fungi</taxon>
        <taxon>Dikarya</taxon>
        <taxon>Ascomycota</taxon>
        <taxon>Pezizomycotina</taxon>
        <taxon>Sordariomycetes</taxon>
        <taxon>Hypocreomycetidae</taxon>
        <taxon>Hypocreales</taxon>
        <taxon>Nectriaceae</taxon>
        <taxon>Fusarium</taxon>
        <taxon>Fusarium solani species complex</taxon>
    </lineage>
</organism>
<keyword evidence="2" id="KW-1185">Reference proteome</keyword>
<evidence type="ECO:0000313" key="1">
    <source>
        <dbReference type="EMBL" id="UPK93760.1"/>
    </source>
</evidence>
<proteinExistence type="predicted"/>
<dbReference type="EMBL" id="CP090033">
    <property type="protein sequence ID" value="UPK93760.1"/>
    <property type="molecule type" value="Genomic_DNA"/>
</dbReference>
<protein>
    <submittedName>
        <fullName evidence="1">Uncharacterized protein</fullName>
    </submittedName>
</protein>
<gene>
    <name evidence="1" type="ORF">LCI18_004695</name>
</gene>
<dbReference type="Proteomes" id="UP000830768">
    <property type="component" value="Chromosome 4"/>
</dbReference>